<dbReference type="PANTHER" id="PTHR12110">
    <property type="entry name" value="HYDROXYPYRUVATE ISOMERASE"/>
    <property type="match status" value="1"/>
</dbReference>
<keyword evidence="3" id="KW-1185">Reference proteome</keyword>
<keyword evidence="2" id="KW-0413">Isomerase</keyword>
<dbReference type="Proteomes" id="UP000619295">
    <property type="component" value="Unassembled WGS sequence"/>
</dbReference>
<evidence type="ECO:0000259" key="1">
    <source>
        <dbReference type="Pfam" id="PF01261"/>
    </source>
</evidence>
<dbReference type="GO" id="GO:0016853">
    <property type="term" value="F:isomerase activity"/>
    <property type="evidence" value="ECO:0007669"/>
    <property type="project" value="UniProtKB-KW"/>
</dbReference>
<dbReference type="PANTHER" id="PTHR12110:SF41">
    <property type="entry name" value="INOSOSE DEHYDRATASE"/>
    <property type="match status" value="1"/>
</dbReference>
<proteinExistence type="predicted"/>
<dbReference type="RefSeq" id="WP_191123018.1">
    <property type="nucleotide sequence ID" value="NZ_JACXWY010000001.1"/>
</dbReference>
<sequence length="300" mass="31976">MTNAIGVISMFYARPFGREHFPTFRRMKQAGADVVELLVPEPGELDLAETKAAATDAGLSIVLAARVNLTRDLASADPAAHAAGIAYLEQCVDIAAALGAGIVGGPLYGAPLVFAGRAPQPVEPAERRRRVNAVVRGLTQAAKRAADKGVVLGVEPLNRFETDMCNTCRHALDYVEAVASPAVGVMLDTFHMNMEEYDLAASIRLAGSRLVHFQANENNRGFVGSGHIDWPAVARALAASGYQGPIVLEPFRRDDEAAGVTLAQWRAPTRNEDAELKASIDYLKATLAFADRLATTKGIA</sequence>
<dbReference type="Pfam" id="PF01261">
    <property type="entry name" value="AP_endonuc_2"/>
    <property type="match status" value="1"/>
</dbReference>
<dbReference type="InterPro" id="IPR013022">
    <property type="entry name" value="Xyl_isomerase-like_TIM-brl"/>
</dbReference>
<gene>
    <name evidence="2" type="ORF">IED13_00575</name>
</gene>
<dbReference type="AlphaFoldDB" id="A0A927E4T6"/>
<evidence type="ECO:0000313" key="2">
    <source>
        <dbReference type="EMBL" id="MBD3844172.1"/>
    </source>
</evidence>
<evidence type="ECO:0000313" key="3">
    <source>
        <dbReference type="Proteomes" id="UP000619295"/>
    </source>
</evidence>
<organism evidence="2 3">
    <name type="scientific">Bosea spartocytisi</name>
    <dbReference type="NCBI Taxonomy" id="2773451"/>
    <lineage>
        <taxon>Bacteria</taxon>
        <taxon>Pseudomonadati</taxon>
        <taxon>Pseudomonadota</taxon>
        <taxon>Alphaproteobacteria</taxon>
        <taxon>Hyphomicrobiales</taxon>
        <taxon>Boseaceae</taxon>
        <taxon>Bosea</taxon>
    </lineage>
</organism>
<name>A0A927E4T6_9HYPH</name>
<dbReference type="InterPro" id="IPR050312">
    <property type="entry name" value="IolE/XylAMocC-like"/>
</dbReference>
<reference evidence="2" key="1">
    <citation type="submission" date="2020-09" db="EMBL/GenBank/DDBJ databases">
        <title>Bosea spartocytisi sp. nov. a root nodule endophyte of Spartocytisus supranubius in the high mountain ecosystem fo the Teide National Park (Canary Islands, Spain).</title>
        <authorList>
            <person name="Pulido-Suarez L."/>
            <person name="Peix A."/>
            <person name="Igual J.M."/>
            <person name="Socas-Perez N."/>
            <person name="Velazquez E."/>
            <person name="Flores-Felix J.D."/>
            <person name="Leon-Barrios M."/>
        </authorList>
    </citation>
    <scope>NUCLEOTIDE SEQUENCE</scope>
    <source>
        <strain evidence="2">SSUT16</strain>
    </source>
</reference>
<dbReference type="InterPro" id="IPR036237">
    <property type="entry name" value="Xyl_isomerase-like_sf"/>
</dbReference>
<comment type="caution">
    <text evidence="2">The sequence shown here is derived from an EMBL/GenBank/DDBJ whole genome shotgun (WGS) entry which is preliminary data.</text>
</comment>
<dbReference type="EMBL" id="JACXWY010000001">
    <property type="protein sequence ID" value="MBD3844172.1"/>
    <property type="molecule type" value="Genomic_DNA"/>
</dbReference>
<feature type="domain" description="Xylose isomerase-like TIM barrel" evidence="1">
    <location>
        <begin position="24"/>
        <end position="284"/>
    </location>
</feature>
<accession>A0A927E4T6</accession>
<dbReference type="Gene3D" id="3.20.20.150">
    <property type="entry name" value="Divalent-metal-dependent TIM barrel enzymes"/>
    <property type="match status" value="1"/>
</dbReference>
<protein>
    <submittedName>
        <fullName evidence="2">Sugar phosphate isomerase/epimerase</fullName>
    </submittedName>
</protein>
<dbReference type="SUPFAM" id="SSF51658">
    <property type="entry name" value="Xylose isomerase-like"/>
    <property type="match status" value="1"/>
</dbReference>